<evidence type="ECO:0000313" key="3">
    <source>
        <dbReference type="EMBL" id="QNN79924.1"/>
    </source>
</evidence>
<dbReference type="EMBL" id="MT510729">
    <property type="protein sequence ID" value="QNN79824.1"/>
    <property type="molecule type" value="Genomic_DNA"/>
</dbReference>
<dbReference type="EMBL" id="MT510741">
    <property type="protein sequence ID" value="QNN81023.1"/>
    <property type="molecule type" value="Genomic_DNA"/>
</dbReference>
<reference evidence="20 21" key="2">
    <citation type="journal article" date="2017" name="Virology">
        <title>Molecular epidemiology of Epizootic haematopoietic necrosis virus (EHNV).</title>
        <authorList>
            <person name="Hick P.M."/>
            <person name="Subramaniam K."/>
            <person name="Thompson P.M."/>
            <person name="Waltzek T.B."/>
            <person name="Becker J.A."/>
            <person name="Whittington R.J."/>
        </authorList>
    </citation>
    <scope>NUCLEOTIDE SEQUENCE [LARGE SCALE GENOMIC DNA]</scope>
</reference>
<dbReference type="Proteomes" id="UP000516144">
    <property type="component" value="Genome"/>
</dbReference>
<evidence type="ECO:0000313" key="1">
    <source>
        <dbReference type="EMBL" id="ACO25287.1"/>
    </source>
</evidence>
<dbReference type="EMBL" id="MT510743">
    <property type="protein sequence ID" value="QNN81223.1"/>
    <property type="molecule type" value="Genomic_DNA"/>
</dbReference>
<dbReference type="EMBL" id="MT510734">
    <property type="protein sequence ID" value="QNN80323.1"/>
    <property type="molecule type" value="Genomic_DNA"/>
</dbReference>
<evidence type="ECO:0000313" key="16">
    <source>
        <dbReference type="EMBL" id="QNN81223.1"/>
    </source>
</evidence>
<evidence type="ECO:0000313" key="6">
    <source>
        <dbReference type="EMBL" id="QNN80223.1"/>
    </source>
</evidence>
<dbReference type="Proteomes" id="UP000516143">
    <property type="component" value="Segment"/>
</dbReference>
<dbReference type="OrthoDB" id="31944at10239"/>
<evidence type="ECO:0000313" key="13">
    <source>
        <dbReference type="EMBL" id="QNN80923.1"/>
    </source>
</evidence>
<dbReference type="EMBL" id="MT510737">
    <property type="protein sequence ID" value="QNN80623.1"/>
    <property type="molecule type" value="Genomic_DNA"/>
</dbReference>
<dbReference type="EMBL" id="MT510742">
    <property type="protein sequence ID" value="QNN81123.1"/>
    <property type="molecule type" value="Genomic_DNA"/>
</dbReference>
<evidence type="ECO:0000313" key="12">
    <source>
        <dbReference type="EMBL" id="QNN80823.1"/>
    </source>
</evidence>
<reference evidence="18 19" key="3">
    <citation type="journal article" date="2017" name="Virology (Lond)">
        <title>Molecular epidemiology of Epizootic haematopoietic necrosis virus (EHNV).</title>
        <authorList>
            <person name="Hick P.M."/>
            <person name="Subramaniam K."/>
            <person name="Thompson P.M."/>
            <person name="Waltzek T.B."/>
            <person name="Becker J.A."/>
            <person name="Whittington R.J."/>
        </authorList>
    </citation>
    <scope>NUCLEOTIDE SEQUENCE [LARGE SCALE GENOMIC DNA]</scope>
    <source>
        <strain evidence="5">V017</strain>
        <strain evidence="16">V018</strain>
        <strain evidence="9">V069</strain>
        <strain evidence="8">V070</strain>
        <strain evidence="11">V071</strain>
        <strain evidence="10">V079</strain>
        <strain evidence="7">V080</strain>
        <strain evidence="6">V083</strain>
        <strain evidence="3">V084</strain>
        <strain evidence="12">V108</strain>
        <strain evidence="13">V109</strain>
        <strain evidence="4">V111</strain>
        <strain evidence="14">V118</strain>
        <strain evidence="2">V121</strain>
        <strain evidence="15">V130</strain>
    </source>
</reference>
<evidence type="ECO:0000313" key="14">
    <source>
        <dbReference type="EMBL" id="QNN81023.1"/>
    </source>
</evidence>
<protein>
    <submittedName>
        <fullName evidence="1">Uncharacterized protein</fullName>
    </submittedName>
</protein>
<dbReference type="KEGG" id="vg:26281729"/>
<dbReference type="EMBL" id="MT510735">
    <property type="protein sequence ID" value="QNN80423.1"/>
    <property type="molecule type" value="Genomic_DNA"/>
</dbReference>
<evidence type="ECO:0000313" key="18">
    <source>
        <dbReference type="Proteomes" id="UP000516022"/>
    </source>
</evidence>
<dbReference type="EMBL" id="MT510738">
    <property type="protein sequence ID" value="QNN80723.1"/>
    <property type="molecule type" value="Genomic_DNA"/>
</dbReference>
<evidence type="ECO:0000313" key="5">
    <source>
        <dbReference type="EMBL" id="QNN80124.1"/>
    </source>
</evidence>
<dbReference type="Proteomes" id="UP000516077">
    <property type="component" value="Segment"/>
</dbReference>
<evidence type="ECO:0000313" key="19">
    <source>
        <dbReference type="Proteomes" id="UP000516027"/>
    </source>
</evidence>
<name>D3TTY0_9VIRU</name>
<dbReference type="Proteomes" id="UP000516139">
    <property type="component" value="Segment"/>
</dbReference>
<evidence type="ECO:0000313" key="8">
    <source>
        <dbReference type="EMBL" id="QNN80423.1"/>
    </source>
</evidence>
<dbReference type="Proteomes" id="UP000516080">
    <property type="component" value="Genome"/>
</dbReference>
<evidence type="ECO:0000313" key="4">
    <source>
        <dbReference type="EMBL" id="QNN80024.1"/>
    </source>
</evidence>
<evidence type="ECO:0000313" key="21">
    <source>
        <dbReference type="Proteomes" id="UP000516047"/>
    </source>
</evidence>
<dbReference type="Proteomes" id="UP000516097">
    <property type="component" value="Segment"/>
</dbReference>
<reference evidence="1 17" key="1">
    <citation type="journal article" date="2010" name="J. Virol.">
        <title>Evidence for multiple recent host species shifts among the Ranaviruses (family Iridoviridae).</title>
        <authorList>
            <person name="Jancovich J.K."/>
            <person name="Bremont M."/>
            <person name="Touchman J.W."/>
            <person name="Jacobs B.L."/>
        </authorList>
    </citation>
    <scope>NUCLEOTIDE SEQUENCE [LARGE SCALE GENOMIC DNA]</scope>
</reference>
<dbReference type="EMBL" id="MT510739">
    <property type="protein sequence ID" value="QNN80823.1"/>
    <property type="molecule type" value="Genomic_DNA"/>
</dbReference>
<dbReference type="Proteomes" id="UP000516022">
    <property type="component" value="Genome"/>
</dbReference>
<gene>
    <name evidence="2" type="primary">98</name>
</gene>
<sequence length="145" mass="16101">MSWLNPLISFTIRKEAGLPPTVAVSKRAGPEPVVTEITGYPDKFLIEGVLDSRDLAKCSFKCEQAPWDVSGEAFLPKLWLDTVTPDNNTSECVLIEGRWEGDEPVIEYMSVGLRGVLMTGPPEGVLHVLSRFVYRFVKEEKFGVG</sequence>
<dbReference type="Proteomes" id="UP000516100">
    <property type="component" value="Genome"/>
</dbReference>
<evidence type="ECO:0000313" key="7">
    <source>
        <dbReference type="EMBL" id="QNN80323.1"/>
    </source>
</evidence>
<evidence type="ECO:0000313" key="2">
    <source>
        <dbReference type="EMBL" id="QNN79824.1"/>
    </source>
</evidence>
<reference evidence="2" key="4">
    <citation type="submission" date="2020-05" db="EMBL/GenBank/DDBJ databases">
        <authorList>
            <person name="Hick P.M."/>
            <person name="Subramaniam K."/>
            <person name="Thompson P.M."/>
            <person name="Waltzek T.B."/>
            <person name="Becker J.A."/>
            <person name="Whittington R.J."/>
        </authorList>
    </citation>
    <scope>NUCLEOTIDE SEQUENCE</scope>
    <source>
        <strain evidence="5">V017</strain>
        <strain evidence="16">V018</strain>
        <strain evidence="9">V069</strain>
        <strain evidence="8">V070</strain>
        <strain evidence="11">V071</strain>
        <strain evidence="10">V079</strain>
        <strain evidence="7">V080</strain>
        <strain evidence="6">V083</strain>
        <strain evidence="3">V084</strain>
        <strain evidence="12">V108</strain>
        <strain evidence="13">V109</strain>
        <strain evidence="4">V111</strain>
        <strain evidence="14">V118</strain>
        <strain evidence="2">V121</strain>
        <strain evidence="15">V130</strain>
    </source>
</reference>
<evidence type="ECO:0000313" key="20">
    <source>
        <dbReference type="Proteomes" id="UP000516033"/>
    </source>
</evidence>
<dbReference type="Proteomes" id="UP000516234">
    <property type="component" value="Genome"/>
</dbReference>
<organism evidence="1 17">
    <name type="scientific">Epizootic haematopoietic necrosis virus</name>
    <dbReference type="NCBI Taxonomy" id="100217"/>
    <lineage>
        <taxon>Viruses</taxon>
        <taxon>Varidnaviria</taxon>
        <taxon>Bamfordvirae</taxon>
        <taxon>Nucleocytoviricota</taxon>
        <taxon>Megaviricetes</taxon>
        <taxon>Pimascovirales</taxon>
        <taxon>Pimascovirales incertae sedis</taxon>
        <taxon>Iridoviridae</taxon>
        <taxon>Alphairidovirinae</taxon>
        <taxon>Ranavirus</taxon>
        <taxon>Ranavirus perca1</taxon>
    </lineage>
</organism>
<evidence type="ECO:0000313" key="10">
    <source>
        <dbReference type="EMBL" id="QNN80623.1"/>
    </source>
</evidence>
<dbReference type="Proteomes" id="UP000516227">
    <property type="component" value="Segment"/>
</dbReference>
<dbReference type="Proteomes" id="UP000516150">
    <property type="component" value="Segment"/>
</dbReference>
<keyword evidence="17" id="KW-1185">Reference proteome</keyword>
<evidence type="ECO:0000313" key="17">
    <source>
        <dbReference type="Proteomes" id="UP000145627"/>
    </source>
</evidence>
<evidence type="ECO:0000313" key="11">
    <source>
        <dbReference type="EMBL" id="QNN80723.1"/>
    </source>
</evidence>
<dbReference type="Proteomes" id="UP000145627">
    <property type="component" value="Segment"/>
</dbReference>
<evidence type="ECO:0000313" key="15">
    <source>
        <dbReference type="EMBL" id="QNN81123.1"/>
    </source>
</evidence>
<dbReference type="EMBL" id="MT510733">
    <property type="protein sequence ID" value="QNN80223.1"/>
    <property type="molecule type" value="Genomic_DNA"/>
</dbReference>
<dbReference type="Proteomes" id="UP000516027">
    <property type="component" value="Segment"/>
</dbReference>
<dbReference type="EMBL" id="FJ433873">
    <property type="protein sequence ID" value="ACO25287.1"/>
    <property type="molecule type" value="Genomic_DNA"/>
</dbReference>
<dbReference type="EMBL" id="MT510732">
    <property type="protein sequence ID" value="QNN80124.1"/>
    <property type="molecule type" value="Genomic_DNA"/>
</dbReference>
<dbReference type="EMBL" id="MT510730">
    <property type="protein sequence ID" value="QNN79924.1"/>
    <property type="molecule type" value="Genomic_DNA"/>
</dbReference>
<accession>D3TTY0</accession>
<dbReference type="EMBL" id="MT510731">
    <property type="protein sequence ID" value="QNN80024.1"/>
    <property type="molecule type" value="Genomic_DNA"/>
</dbReference>
<dbReference type="Proteomes" id="UP000516047">
    <property type="component" value="Segment"/>
</dbReference>
<dbReference type="RefSeq" id="YP_009182096.1">
    <property type="nucleotide sequence ID" value="NC_028461.1"/>
</dbReference>
<dbReference type="EMBL" id="MT510736">
    <property type="protein sequence ID" value="QNN80523.1"/>
    <property type="molecule type" value="Genomic_DNA"/>
</dbReference>
<dbReference type="EMBL" id="MT510740">
    <property type="protein sequence ID" value="QNN80923.1"/>
    <property type="molecule type" value="Genomic_DNA"/>
</dbReference>
<dbReference type="Proteomes" id="UP000516033">
    <property type="component" value="Segment"/>
</dbReference>
<dbReference type="Proteomes" id="UP000516226">
    <property type="component" value="Segment"/>
</dbReference>
<proteinExistence type="predicted"/>
<evidence type="ECO:0000313" key="9">
    <source>
        <dbReference type="EMBL" id="QNN80523.1"/>
    </source>
</evidence>